<dbReference type="Pfam" id="PF02685">
    <property type="entry name" value="Glucokinase"/>
    <property type="match status" value="1"/>
</dbReference>
<dbReference type="GO" id="GO:0006096">
    <property type="term" value="P:glycolytic process"/>
    <property type="evidence" value="ECO:0007669"/>
    <property type="project" value="InterPro"/>
</dbReference>
<comment type="similarity">
    <text evidence="3">Belongs to the bacterial glucokinase family.</text>
</comment>
<dbReference type="InterPro" id="IPR043129">
    <property type="entry name" value="ATPase_NBD"/>
</dbReference>
<dbReference type="Proteomes" id="UP000318710">
    <property type="component" value="Unassembled WGS sequence"/>
</dbReference>
<evidence type="ECO:0000256" key="2">
    <source>
        <dbReference type="ARBA" id="ARBA00022777"/>
    </source>
</evidence>
<sequence>MNKGLLVDIGGTNMRYAIASNEQEDISKINKTEFDTLDFETFLRKLVVDNKIDTLIISIAGPKINNSIRMTNKDYSINSDELKKNLNIKECIILNDWEAIAHSFEYISKEIETLKDGSAFNNTKLFLGPGTGLGAAVSIDEIVFPTEIGNTLNSSLKLQSNYDIQNDSLLALEDLVSGTAISKIYELKTNKKLSSERVYEKFKENDEIAIKVINGFIKSLAETLSDLALTFLPGEGIFLAGSLIRNLYKDINKNDFNNAFLGNRKDPHKNILDMISINVIMKERTPLYGNLKLFKIITKDCV</sequence>
<dbReference type="InterPro" id="IPR050201">
    <property type="entry name" value="Bacterial_glucokinase"/>
</dbReference>
<evidence type="ECO:0000256" key="1">
    <source>
        <dbReference type="ARBA" id="ARBA00022679"/>
    </source>
</evidence>
<keyword evidence="1" id="KW-0808">Transferase</keyword>
<dbReference type="GO" id="GO:0004340">
    <property type="term" value="F:glucokinase activity"/>
    <property type="evidence" value="ECO:0007669"/>
    <property type="project" value="InterPro"/>
</dbReference>
<dbReference type="InterPro" id="IPR003836">
    <property type="entry name" value="Glucokinase"/>
</dbReference>
<comment type="caution">
    <text evidence="4">The sequence shown here is derived from an EMBL/GenBank/DDBJ whole genome shotgun (WGS) entry which is preliminary data.</text>
</comment>
<dbReference type="EMBL" id="SHBF01000008">
    <property type="protein sequence ID" value="RZO27907.1"/>
    <property type="molecule type" value="Genomic_DNA"/>
</dbReference>
<protein>
    <submittedName>
        <fullName evidence="4">ROK family protein</fullName>
    </submittedName>
</protein>
<dbReference type="PANTHER" id="PTHR47690">
    <property type="entry name" value="GLUCOKINASE"/>
    <property type="match status" value="1"/>
</dbReference>
<dbReference type="Gene3D" id="3.40.367.20">
    <property type="match status" value="1"/>
</dbReference>
<evidence type="ECO:0000256" key="3">
    <source>
        <dbReference type="RuleBase" id="RU004046"/>
    </source>
</evidence>
<accession>A0A520N341</accession>
<organism evidence="4 5">
    <name type="scientific">SAR86 cluster bacterium</name>
    <dbReference type="NCBI Taxonomy" id="2030880"/>
    <lineage>
        <taxon>Bacteria</taxon>
        <taxon>Pseudomonadati</taxon>
        <taxon>Pseudomonadota</taxon>
        <taxon>Gammaproteobacteria</taxon>
        <taxon>SAR86 cluster</taxon>
    </lineage>
</organism>
<evidence type="ECO:0000313" key="4">
    <source>
        <dbReference type="EMBL" id="RZO27907.1"/>
    </source>
</evidence>
<dbReference type="Gene3D" id="3.30.420.40">
    <property type="match status" value="1"/>
</dbReference>
<dbReference type="CDD" id="cd24008">
    <property type="entry name" value="ASKHA_NBD_GLK"/>
    <property type="match status" value="1"/>
</dbReference>
<dbReference type="AlphaFoldDB" id="A0A520N341"/>
<dbReference type="SUPFAM" id="SSF53067">
    <property type="entry name" value="Actin-like ATPase domain"/>
    <property type="match status" value="1"/>
</dbReference>
<dbReference type="GO" id="GO:0005536">
    <property type="term" value="F:D-glucose binding"/>
    <property type="evidence" value="ECO:0007669"/>
    <property type="project" value="InterPro"/>
</dbReference>
<keyword evidence="2" id="KW-0418">Kinase</keyword>
<gene>
    <name evidence="4" type="ORF">EVA93_02135</name>
</gene>
<dbReference type="GO" id="GO:0005524">
    <property type="term" value="F:ATP binding"/>
    <property type="evidence" value="ECO:0007669"/>
    <property type="project" value="InterPro"/>
</dbReference>
<dbReference type="PANTHER" id="PTHR47690:SF1">
    <property type="entry name" value="GLUCOKINASE"/>
    <property type="match status" value="1"/>
</dbReference>
<evidence type="ECO:0000313" key="5">
    <source>
        <dbReference type="Proteomes" id="UP000318710"/>
    </source>
</evidence>
<name>A0A520N341_9GAMM</name>
<proteinExistence type="inferred from homology"/>
<reference evidence="4 5" key="1">
    <citation type="submission" date="2019-02" db="EMBL/GenBank/DDBJ databases">
        <title>Prokaryotic population dynamics and viral predation in marine succession experiment using metagenomics: the confinement effect.</title>
        <authorList>
            <person name="Haro-Moreno J.M."/>
            <person name="Rodriguez-Valera F."/>
            <person name="Lopez-Perez M."/>
        </authorList>
    </citation>
    <scope>NUCLEOTIDE SEQUENCE [LARGE SCALE GENOMIC DNA]</scope>
    <source>
        <strain evidence="4">MED-G160</strain>
    </source>
</reference>
<dbReference type="GO" id="GO:0005829">
    <property type="term" value="C:cytosol"/>
    <property type="evidence" value="ECO:0007669"/>
    <property type="project" value="TreeGrafter"/>
</dbReference>